<evidence type="ECO:0000313" key="2">
    <source>
        <dbReference type="Proteomes" id="UP000814033"/>
    </source>
</evidence>
<comment type="caution">
    <text evidence="1">The sequence shown here is derived from an EMBL/GenBank/DDBJ whole genome shotgun (WGS) entry which is preliminary data.</text>
</comment>
<accession>A0ACB8S2U1</accession>
<keyword evidence="2" id="KW-1185">Reference proteome</keyword>
<dbReference type="EMBL" id="MU275861">
    <property type="protein sequence ID" value="KAI0050462.1"/>
    <property type="molecule type" value="Genomic_DNA"/>
</dbReference>
<reference evidence="1" key="2">
    <citation type="journal article" date="2022" name="New Phytol.">
        <title>Evolutionary transition to the ectomycorrhizal habit in the genomes of a hyperdiverse lineage of mushroom-forming fungi.</title>
        <authorList>
            <person name="Looney B."/>
            <person name="Miyauchi S."/>
            <person name="Morin E."/>
            <person name="Drula E."/>
            <person name="Courty P.E."/>
            <person name="Kohler A."/>
            <person name="Kuo A."/>
            <person name="LaButti K."/>
            <person name="Pangilinan J."/>
            <person name="Lipzen A."/>
            <person name="Riley R."/>
            <person name="Andreopoulos W."/>
            <person name="He G."/>
            <person name="Johnson J."/>
            <person name="Nolan M."/>
            <person name="Tritt A."/>
            <person name="Barry K.W."/>
            <person name="Grigoriev I.V."/>
            <person name="Nagy L.G."/>
            <person name="Hibbett D."/>
            <person name="Henrissat B."/>
            <person name="Matheny P.B."/>
            <person name="Labbe J."/>
            <person name="Martin F.M."/>
        </authorList>
    </citation>
    <scope>NUCLEOTIDE SEQUENCE</scope>
    <source>
        <strain evidence="1">FP105234-sp</strain>
    </source>
</reference>
<name>A0ACB8S2U1_9AGAM</name>
<dbReference type="Proteomes" id="UP000814033">
    <property type="component" value="Unassembled WGS sequence"/>
</dbReference>
<proteinExistence type="predicted"/>
<evidence type="ECO:0000313" key="1">
    <source>
        <dbReference type="EMBL" id="KAI0050462.1"/>
    </source>
</evidence>
<organism evidence="1 2">
    <name type="scientific">Auriscalpium vulgare</name>
    <dbReference type="NCBI Taxonomy" id="40419"/>
    <lineage>
        <taxon>Eukaryota</taxon>
        <taxon>Fungi</taxon>
        <taxon>Dikarya</taxon>
        <taxon>Basidiomycota</taxon>
        <taxon>Agaricomycotina</taxon>
        <taxon>Agaricomycetes</taxon>
        <taxon>Russulales</taxon>
        <taxon>Auriscalpiaceae</taxon>
        <taxon>Auriscalpium</taxon>
    </lineage>
</organism>
<gene>
    <name evidence="1" type="ORF">FA95DRAFT_1536246</name>
</gene>
<protein>
    <submittedName>
        <fullName evidence="1">Uncharacterized protein</fullName>
    </submittedName>
</protein>
<sequence>MPVQPNAHPESEPKQGQHSDIPRPPPEHDPAQVDVKKDIPDTGWTGPVPSRNGGSGEGDFMNKPPYFWNSEGDKFTPKYVSECWCGNVKFEVHGDPLDAKHCHCKQCQGLHGAPFQWAVIFPKTSVRLVRNENNSLHFFSTEKRKSEHHVPVKVSCDTCRSPLFDEGRQTVLAYPSSFHFPQGKVPTDFQPTCHIFYAERVLEVPDGIPKWEGHKGASRLMQELSADQGIMPKYKGHSANGGTEAKKRKVDPEEN</sequence>
<reference evidence="1" key="1">
    <citation type="submission" date="2021-02" db="EMBL/GenBank/DDBJ databases">
        <authorList>
            <consortium name="DOE Joint Genome Institute"/>
            <person name="Ahrendt S."/>
            <person name="Looney B.P."/>
            <person name="Miyauchi S."/>
            <person name="Morin E."/>
            <person name="Drula E."/>
            <person name="Courty P.E."/>
            <person name="Chicoki N."/>
            <person name="Fauchery L."/>
            <person name="Kohler A."/>
            <person name="Kuo A."/>
            <person name="Labutti K."/>
            <person name="Pangilinan J."/>
            <person name="Lipzen A."/>
            <person name="Riley R."/>
            <person name="Andreopoulos W."/>
            <person name="He G."/>
            <person name="Johnson J."/>
            <person name="Barry K.W."/>
            <person name="Grigoriev I.V."/>
            <person name="Nagy L."/>
            <person name="Hibbett D."/>
            <person name="Henrissat B."/>
            <person name="Matheny P.B."/>
            <person name="Labbe J."/>
            <person name="Martin F."/>
        </authorList>
    </citation>
    <scope>NUCLEOTIDE SEQUENCE</scope>
    <source>
        <strain evidence="1">FP105234-sp</strain>
    </source>
</reference>